<dbReference type="PANTHER" id="PTHR13353">
    <property type="entry name" value="TRANSMEMBRANE PROTEIN 19"/>
    <property type="match status" value="1"/>
</dbReference>
<evidence type="ECO:0000256" key="5">
    <source>
        <dbReference type="ARBA" id="ARBA00023136"/>
    </source>
</evidence>
<feature type="transmembrane region" description="Helical" evidence="6">
    <location>
        <begin position="178"/>
        <end position="196"/>
    </location>
</feature>
<keyword evidence="4 6" id="KW-1133">Transmembrane helix</keyword>
<dbReference type="Proteomes" id="UP001596505">
    <property type="component" value="Unassembled WGS sequence"/>
</dbReference>
<dbReference type="RefSeq" id="WP_380965806.1">
    <property type="nucleotide sequence ID" value="NZ_JBHTCO010000011.1"/>
</dbReference>
<evidence type="ECO:0000256" key="3">
    <source>
        <dbReference type="ARBA" id="ARBA00022692"/>
    </source>
</evidence>
<comment type="subcellular location">
    <subcellularLocation>
        <location evidence="1">Membrane</location>
        <topology evidence="1">Multi-pass membrane protein</topology>
    </subcellularLocation>
</comment>
<keyword evidence="3 6" id="KW-0812">Transmembrane</keyword>
<proteinExistence type="inferred from homology"/>
<evidence type="ECO:0000313" key="8">
    <source>
        <dbReference type="Proteomes" id="UP001596505"/>
    </source>
</evidence>
<comment type="similarity">
    <text evidence="2">Belongs to the TMEM19 family.</text>
</comment>
<evidence type="ECO:0000256" key="2">
    <source>
        <dbReference type="ARBA" id="ARBA00009012"/>
    </source>
</evidence>
<dbReference type="Pfam" id="PF01940">
    <property type="entry name" value="DUF92"/>
    <property type="match status" value="1"/>
</dbReference>
<evidence type="ECO:0000256" key="6">
    <source>
        <dbReference type="SAM" id="Phobius"/>
    </source>
</evidence>
<feature type="transmembrane region" description="Helical" evidence="6">
    <location>
        <begin position="30"/>
        <end position="56"/>
    </location>
</feature>
<name>A0ABW2PVG1_9BACL</name>
<keyword evidence="5 6" id="KW-0472">Membrane</keyword>
<feature type="transmembrane region" description="Helical" evidence="6">
    <location>
        <begin position="239"/>
        <end position="258"/>
    </location>
</feature>
<evidence type="ECO:0000313" key="7">
    <source>
        <dbReference type="EMBL" id="MFC7393342.1"/>
    </source>
</evidence>
<feature type="transmembrane region" description="Helical" evidence="6">
    <location>
        <begin position="77"/>
        <end position="98"/>
    </location>
</feature>
<comment type="caution">
    <text evidence="7">The sequence shown here is derived from an EMBL/GenBank/DDBJ whole genome shotgun (WGS) entry which is preliminary data.</text>
</comment>
<dbReference type="InterPro" id="IPR002794">
    <property type="entry name" value="DUF92_TMEM19"/>
</dbReference>
<protein>
    <submittedName>
        <fullName evidence="7">DUF92 domain-containing protein</fullName>
    </submittedName>
</protein>
<gene>
    <name evidence="7" type="ORF">ACFQRG_10255</name>
</gene>
<dbReference type="EMBL" id="JBHTCO010000011">
    <property type="protein sequence ID" value="MFC7393342.1"/>
    <property type="molecule type" value="Genomic_DNA"/>
</dbReference>
<reference evidence="8" key="1">
    <citation type="journal article" date="2019" name="Int. J. Syst. Evol. Microbiol.">
        <title>The Global Catalogue of Microorganisms (GCM) 10K type strain sequencing project: providing services to taxonomists for standard genome sequencing and annotation.</title>
        <authorList>
            <consortium name="The Broad Institute Genomics Platform"/>
            <consortium name="The Broad Institute Genome Sequencing Center for Infectious Disease"/>
            <person name="Wu L."/>
            <person name="Ma J."/>
        </authorList>
    </citation>
    <scope>NUCLEOTIDE SEQUENCE [LARGE SCALE GENOMIC DNA]</scope>
    <source>
        <strain evidence="8">CGMCC 1.16305</strain>
    </source>
</reference>
<evidence type="ECO:0000256" key="4">
    <source>
        <dbReference type="ARBA" id="ARBA00022989"/>
    </source>
</evidence>
<feature type="transmembrane region" description="Helical" evidence="6">
    <location>
        <begin position="152"/>
        <end position="171"/>
    </location>
</feature>
<evidence type="ECO:0000256" key="1">
    <source>
        <dbReference type="ARBA" id="ARBA00004141"/>
    </source>
</evidence>
<sequence>MLIKIFYIIVLLLAGWLSYKKELLTLDGALGMAVIGIVILQAFGLPGLMIIFVFFISSSLIGHFLKNNKKVEKPKRTIWQVTANGGIPFLAAFIYIIFPSPIWYGVFVGAIAEAASDTWASEIGKTSREIPYHFRLRKRVNKGLSGAITKKGTLAAVFGAFLIAILSAVWLSYEGMSGFLLITILITAAGYLGNLLDTCLGAWLQAQYVCHECGKYTDNQFHCGKNTERQHGYGWMTNGAVNFISVLFGGLLGGLVMFL</sequence>
<accession>A0ABW2PVG1</accession>
<organism evidence="7 8">
    <name type="scientific">Scopulibacillus cellulosilyticus</name>
    <dbReference type="NCBI Taxonomy" id="2665665"/>
    <lineage>
        <taxon>Bacteria</taxon>
        <taxon>Bacillati</taxon>
        <taxon>Bacillota</taxon>
        <taxon>Bacilli</taxon>
        <taxon>Bacillales</taxon>
        <taxon>Sporolactobacillaceae</taxon>
        <taxon>Scopulibacillus</taxon>
    </lineage>
</organism>
<keyword evidence="8" id="KW-1185">Reference proteome</keyword>
<dbReference type="PANTHER" id="PTHR13353:SF5">
    <property type="entry name" value="TRANSMEMBRANE PROTEIN 19"/>
    <property type="match status" value="1"/>
</dbReference>